<accession>A0A0C2YLQ2</accession>
<protein>
    <submittedName>
        <fullName evidence="1">Uncharacterized protein</fullName>
    </submittedName>
</protein>
<dbReference type="AlphaFoldDB" id="A0A0C2YLQ2"/>
<gene>
    <name evidence="1" type="ORF">SCLCIDRAFT_776012</name>
</gene>
<organism evidence="1 2">
    <name type="scientific">Scleroderma citrinum Foug A</name>
    <dbReference type="NCBI Taxonomy" id="1036808"/>
    <lineage>
        <taxon>Eukaryota</taxon>
        <taxon>Fungi</taxon>
        <taxon>Dikarya</taxon>
        <taxon>Basidiomycota</taxon>
        <taxon>Agaricomycotina</taxon>
        <taxon>Agaricomycetes</taxon>
        <taxon>Agaricomycetidae</taxon>
        <taxon>Boletales</taxon>
        <taxon>Sclerodermatineae</taxon>
        <taxon>Sclerodermataceae</taxon>
        <taxon>Scleroderma</taxon>
    </lineage>
</organism>
<reference evidence="2" key="2">
    <citation type="submission" date="2015-01" db="EMBL/GenBank/DDBJ databases">
        <title>Evolutionary Origins and Diversification of the Mycorrhizal Mutualists.</title>
        <authorList>
            <consortium name="DOE Joint Genome Institute"/>
            <consortium name="Mycorrhizal Genomics Consortium"/>
            <person name="Kohler A."/>
            <person name="Kuo A."/>
            <person name="Nagy L.G."/>
            <person name="Floudas D."/>
            <person name="Copeland A."/>
            <person name="Barry K.W."/>
            <person name="Cichocki N."/>
            <person name="Veneault-Fourrey C."/>
            <person name="LaButti K."/>
            <person name="Lindquist E.A."/>
            <person name="Lipzen A."/>
            <person name="Lundell T."/>
            <person name="Morin E."/>
            <person name="Murat C."/>
            <person name="Riley R."/>
            <person name="Ohm R."/>
            <person name="Sun H."/>
            <person name="Tunlid A."/>
            <person name="Henrissat B."/>
            <person name="Grigoriev I.V."/>
            <person name="Hibbett D.S."/>
            <person name="Martin F."/>
        </authorList>
    </citation>
    <scope>NUCLEOTIDE SEQUENCE [LARGE SCALE GENOMIC DNA]</scope>
    <source>
        <strain evidence="2">Foug A</strain>
    </source>
</reference>
<dbReference type="HOGENOM" id="CLU_1185626_0_0_1"/>
<name>A0A0C2YLQ2_9AGAM</name>
<dbReference type="EMBL" id="KN822362">
    <property type="protein sequence ID" value="KIM50638.1"/>
    <property type="molecule type" value="Genomic_DNA"/>
</dbReference>
<sequence length="234" mass="26316">MDPSNMSPIVRDVGQVLLDDDSTLHELWAGPRRQWRWHDEQATQLQRCPAMQTHGWVQCSRERFSRQVHTPMSRACSHWIVYPPINPSTSTFPMARRLHPGSAPALPAMLIDAQYRTSGNKGHGSRQQRQQSSLPTWFTPGKDLGYYPSRCTNISRAHRRSISTISARASLLPYWRPRHCTSSGSKAGCTDMFHLTDLTLGVRVGGLVIVEADRGKDLGTVVNGHDHTERGRVV</sequence>
<keyword evidence="2" id="KW-1185">Reference proteome</keyword>
<reference evidence="1 2" key="1">
    <citation type="submission" date="2014-04" db="EMBL/GenBank/DDBJ databases">
        <authorList>
            <consortium name="DOE Joint Genome Institute"/>
            <person name="Kuo A."/>
            <person name="Kohler A."/>
            <person name="Nagy L.G."/>
            <person name="Floudas D."/>
            <person name="Copeland A."/>
            <person name="Barry K.W."/>
            <person name="Cichocki N."/>
            <person name="Veneault-Fourrey C."/>
            <person name="LaButti K."/>
            <person name="Lindquist E.A."/>
            <person name="Lipzen A."/>
            <person name="Lundell T."/>
            <person name="Morin E."/>
            <person name="Murat C."/>
            <person name="Sun H."/>
            <person name="Tunlid A."/>
            <person name="Henrissat B."/>
            <person name="Grigoriev I.V."/>
            <person name="Hibbett D.S."/>
            <person name="Martin F."/>
            <person name="Nordberg H.P."/>
            <person name="Cantor M.N."/>
            <person name="Hua S.X."/>
        </authorList>
    </citation>
    <scope>NUCLEOTIDE SEQUENCE [LARGE SCALE GENOMIC DNA]</scope>
    <source>
        <strain evidence="1 2">Foug A</strain>
    </source>
</reference>
<evidence type="ECO:0000313" key="1">
    <source>
        <dbReference type="EMBL" id="KIM50638.1"/>
    </source>
</evidence>
<dbReference type="OrthoDB" id="243127at2759"/>
<dbReference type="Proteomes" id="UP000053989">
    <property type="component" value="Unassembled WGS sequence"/>
</dbReference>
<evidence type="ECO:0000313" key="2">
    <source>
        <dbReference type="Proteomes" id="UP000053989"/>
    </source>
</evidence>
<proteinExistence type="predicted"/>
<dbReference type="InParanoid" id="A0A0C2YLQ2"/>